<keyword evidence="2" id="KW-0677">Repeat</keyword>
<dbReference type="Pfam" id="PF10428">
    <property type="entry name" value="SOG2"/>
    <property type="match status" value="1"/>
</dbReference>
<organism evidence="3 4">
    <name type="scientific">Colletotrichum higginsianum (strain IMI 349063)</name>
    <name type="common">Crucifer anthracnose fungus</name>
    <dbReference type="NCBI Taxonomy" id="759273"/>
    <lineage>
        <taxon>Eukaryota</taxon>
        <taxon>Fungi</taxon>
        <taxon>Dikarya</taxon>
        <taxon>Ascomycota</taxon>
        <taxon>Pezizomycotina</taxon>
        <taxon>Sordariomycetes</taxon>
        <taxon>Hypocreomycetidae</taxon>
        <taxon>Glomerellales</taxon>
        <taxon>Glomerellaceae</taxon>
        <taxon>Colletotrichum</taxon>
        <taxon>Colletotrichum destructivum species complex</taxon>
    </lineage>
</organism>
<gene>
    <name evidence="3" type="ORF">CH63R_05540</name>
</gene>
<dbReference type="VEuPathDB" id="FungiDB:CH63R_05540"/>
<dbReference type="PANTHER" id="PTHR48051">
    <property type="match status" value="1"/>
</dbReference>
<dbReference type="EMBL" id="LTAN01000004">
    <property type="protein sequence ID" value="OBR09848.1"/>
    <property type="molecule type" value="Genomic_DNA"/>
</dbReference>
<dbReference type="SUPFAM" id="SSF52058">
    <property type="entry name" value="L domain-like"/>
    <property type="match status" value="1"/>
</dbReference>
<dbReference type="InterPro" id="IPR001611">
    <property type="entry name" value="Leu-rich_rpt"/>
</dbReference>
<dbReference type="Gene3D" id="3.80.10.10">
    <property type="entry name" value="Ribonuclease Inhibitor"/>
    <property type="match status" value="1"/>
</dbReference>
<dbReference type="PANTHER" id="PTHR48051:SF1">
    <property type="entry name" value="RAS SUPPRESSOR PROTEIN 1"/>
    <property type="match status" value="1"/>
</dbReference>
<dbReference type="GeneID" id="28864622"/>
<dbReference type="Proteomes" id="UP000092177">
    <property type="component" value="Chromosome 4"/>
</dbReference>
<sequence length="534" mass="58736">MPIQRVPPAAPDASSSIAGSQTRIIQLVIEAIRNANRDRRRAAPNGQHTRRNPALAIDLSFQGMQTIPDTVIDLANGDLERLLETLDLGYNKLRVVPEQIAHLSSLKVLSIPHNLVTKLPFCIGGMNSLRSLKIDRNPLEFPPSEVFRSLDENDATDTFVAEQIKRFLRQHGHSQPTNSAVEISVVDAANAIARCLPDLHKVLLTLGSSTRQTLTVKSPLERIVERTGIYLREVQLFVQFAVEEDSEDARLGLPRACKTLLEACSRICSEILNNTDLIVDKVGAHKVRGLLGLMHRTCMELRLVVIARSFVEPETPESTSSANCLVTRRLASRQLAAAGMRASSLPLDAGLSTAILKWDPESLKAKALAPSDGDVSFNALSNSLQEACGLVLATMPLLSDQILASWSKDTARKPGSRPARLWETLLTACSSNRQKAILLRNCLGSLSPRDLATRDQPLLVDSASQLISSWTQLGGHLITLRDALRLSADVKKYLRIIQTTMKKCAHLLRLWTEGSASKRPLEQEARADQRLKSQ</sequence>
<dbReference type="Pfam" id="PF13855">
    <property type="entry name" value="LRR_8"/>
    <property type="match status" value="1"/>
</dbReference>
<dbReference type="InterPro" id="IPR032675">
    <property type="entry name" value="LRR_dom_sf"/>
</dbReference>
<evidence type="ECO:0000313" key="3">
    <source>
        <dbReference type="EMBL" id="OBR09848.1"/>
    </source>
</evidence>
<keyword evidence="1" id="KW-0433">Leucine-rich repeat</keyword>
<evidence type="ECO:0000256" key="1">
    <source>
        <dbReference type="ARBA" id="ARBA00022614"/>
    </source>
</evidence>
<proteinExistence type="predicted"/>
<dbReference type="AlphaFoldDB" id="A0A1B7YDE7"/>
<dbReference type="InterPro" id="IPR050216">
    <property type="entry name" value="LRR_domain-containing"/>
</dbReference>
<evidence type="ECO:0000313" key="4">
    <source>
        <dbReference type="Proteomes" id="UP000092177"/>
    </source>
</evidence>
<protein>
    <submittedName>
        <fullName evidence="3">Cell morphogenesis protein</fullName>
    </submittedName>
</protein>
<accession>A0A1B7YDE7</accession>
<dbReference type="RefSeq" id="XP_018158365.1">
    <property type="nucleotide sequence ID" value="XM_018300515.1"/>
</dbReference>
<reference evidence="4" key="1">
    <citation type="journal article" date="2017" name="BMC Genomics">
        <title>Gapless genome assembly of Colletotrichum higginsianum reveals chromosome structure and association of transposable elements with secondary metabolite gene clusters.</title>
        <authorList>
            <person name="Dallery J.-F."/>
            <person name="Lapalu N."/>
            <person name="Zampounis A."/>
            <person name="Pigne S."/>
            <person name="Luyten I."/>
            <person name="Amselem J."/>
            <person name="Wittenberg A.H.J."/>
            <person name="Zhou S."/>
            <person name="de Queiroz M.V."/>
            <person name="Robin G.P."/>
            <person name="Auger A."/>
            <person name="Hainaut M."/>
            <person name="Henrissat B."/>
            <person name="Kim K.-T."/>
            <person name="Lee Y.-H."/>
            <person name="Lespinet O."/>
            <person name="Schwartz D.C."/>
            <person name="Thon M.R."/>
            <person name="O'Connell R.J."/>
        </authorList>
    </citation>
    <scope>NUCLEOTIDE SEQUENCE [LARGE SCALE GENOMIC DNA]</scope>
    <source>
        <strain evidence="4">IMI 349063</strain>
    </source>
</reference>
<comment type="caution">
    <text evidence="3">The sequence shown here is derived from an EMBL/GenBank/DDBJ whole genome shotgun (WGS) entry which is preliminary data.</text>
</comment>
<dbReference type="KEGG" id="chig:CH63R_05540"/>
<dbReference type="InterPro" id="IPR019487">
    <property type="entry name" value="RAM_signalling_pathway_SOG2"/>
</dbReference>
<evidence type="ECO:0000256" key="2">
    <source>
        <dbReference type="ARBA" id="ARBA00022737"/>
    </source>
</evidence>
<dbReference type="GO" id="GO:0005737">
    <property type="term" value="C:cytoplasm"/>
    <property type="evidence" value="ECO:0007669"/>
    <property type="project" value="TreeGrafter"/>
</dbReference>
<keyword evidence="4" id="KW-1185">Reference proteome</keyword>
<name>A0A1B7YDE7_COLHI</name>
<dbReference type="OrthoDB" id="4849172at2759"/>